<dbReference type="AlphaFoldDB" id="S7VM90"/>
<dbReference type="EMBL" id="ATNM01000029">
    <property type="protein sequence ID" value="EPR71066.1"/>
    <property type="molecule type" value="Genomic_DNA"/>
</dbReference>
<dbReference type="STRING" id="641524.ADICYQ_0657"/>
<name>S7VM90_9BACT</name>
<evidence type="ECO:0000313" key="1">
    <source>
        <dbReference type="EMBL" id="EPR71066.1"/>
    </source>
</evidence>
<evidence type="ECO:0000313" key="2">
    <source>
        <dbReference type="Proteomes" id="UP000014974"/>
    </source>
</evidence>
<organism evidence="1 2">
    <name type="scientific">Cyclobacterium qasimii M12-11B</name>
    <dbReference type="NCBI Taxonomy" id="641524"/>
    <lineage>
        <taxon>Bacteria</taxon>
        <taxon>Pseudomonadati</taxon>
        <taxon>Bacteroidota</taxon>
        <taxon>Cytophagia</taxon>
        <taxon>Cytophagales</taxon>
        <taxon>Cyclobacteriaceae</taxon>
        <taxon>Cyclobacterium</taxon>
    </lineage>
</organism>
<accession>S7VM90</accession>
<sequence>MLSSLFLPRLYSLGYKNDTPMGFGDLLSFAVNIIKGSNAKIVSYFFLTTSMHPWL</sequence>
<gene>
    <name evidence="1" type="ORF">ADICYQ_0657</name>
</gene>
<protein>
    <submittedName>
        <fullName evidence="1">Uncharacterized protein</fullName>
    </submittedName>
</protein>
<proteinExistence type="predicted"/>
<dbReference type="Proteomes" id="UP000014974">
    <property type="component" value="Unassembled WGS sequence"/>
</dbReference>
<comment type="caution">
    <text evidence="1">The sequence shown here is derived from an EMBL/GenBank/DDBJ whole genome shotgun (WGS) entry which is preliminary data.</text>
</comment>
<reference evidence="1 2" key="1">
    <citation type="journal article" date="2013" name="Genome Announc.">
        <title>Draft Genome Sequence of Cyclobacterium qasimii Strain M12-11BT, Isolated from Arctic Marine Sediment.</title>
        <authorList>
            <person name="Shivaji S."/>
            <person name="Ara S."/>
            <person name="Singh A."/>
            <person name="Kumar Pinnaka A."/>
        </authorList>
    </citation>
    <scope>NUCLEOTIDE SEQUENCE [LARGE SCALE GENOMIC DNA]</scope>
    <source>
        <strain evidence="1 2">M12-11B</strain>
    </source>
</reference>